<gene>
    <name evidence="3" type="ORF">H9747_14995</name>
</gene>
<keyword evidence="2" id="KW-0472">Membrane</keyword>
<accession>A0A9D1THQ4</accession>
<organism evidence="3 4">
    <name type="scientific">Candidatus Blautia stercorigallinarum</name>
    <dbReference type="NCBI Taxonomy" id="2838501"/>
    <lineage>
        <taxon>Bacteria</taxon>
        <taxon>Bacillati</taxon>
        <taxon>Bacillota</taxon>
        <taxon>Clostridia</taxon>
        <taxon>Lachnospirales</taxon>
        <taxon>Lachnospiraceae</taxon>
        <taxon>Blautia</taxon>
    </lineage>
</organism>
<evidence type="ECO:0000256" key="1">
    <source>
        <dbReference type="SAM" id="MobiDB-lite"/>
    </source>
</evidence>
<feature type="transmembrane region" description="Helical" evidence="2">
    <location>
        <begin position="12"/>
        <end position="34"/>
    </location>
</feature>
<feature type="compositionally biased region" description="Polar residues" evidence="1">
    <location>
        <begin position="124"/>
        <end position="140"/>
    </location>
</feature>
<reference evidence="3" key="1">
    <citation type="journal article" date="2021" name="PeerJ">
        <title>Extensive microbial diversity within the chicken gut microbiome revealed by metagenomics and culture.</title>
        <authorList>
            <person name="Gilroy R."/>
            <person name="Ravi A."/>
            <person name="Getino M."/>
            <person name="Pursley I."/>
            <person name="Horton D.L."/>
            <person name="Alikhan N.F."/>
            <person name="Baker D."/>
            <person name="Gharbi K."/>
            <person name="Hall N."/>
            <person name="Watson M."/>
            <person name="Adriaenssens E.M."/>
            <person name="Foster-Nyarko E."/>
            <person name="Jarju S."/>
            <person name="Secka A."/>
            <person name="Antonio M."/>
            <person name="Oren A."/>
            <person name="Chaudhuri R.R."/>
            <person name="La Ragione R."/>
            <person name="Hildebrand F."/>
            <person name="Pallen M.J."/>
        </authorList>
    </citation>
    <scope>NUCLEOTIDE SEQUENCE</scope>
    <source>
        <strain evidence="3">CHK195-9823</strain>
    </source>
</reference>
<keyword evidence="2" id="KW-1133">Transmembrane helix</keyword>
<evidence type="ECO:0000313" key="4">
    <source>
        <dbReference type="Proteomes" id="UP000886814"/>
    </source>
</evidence>
<name>A0A9D1THQ4_9FIRM</name>
<dbReference type="Proteomes" id="UP000886814">
    <property type="component" value="Unassembled WGS sequence"/>
</dbReference>
<sequence length="178" mass="20074">MQRIQQQINMFHTLFYVCLGLCIVFLILSVTFFFKFDIRNIFNAKTGRSVRKTVQSMEEKNARTSSLRRPAGRGYTGTLARSGGIGRTGGLGKSGSLSPSKRLGKVRKADMNELIQPPSRPTEALQTEQKNTSSMETQVLSSEDLVPTLEQIQKETDQSYGMFRIEKYTMLIHTDEVV</sequence>
<comment type="caution">
    <text evidence="3">The sequence shown here is derived from an EMBL/GenBank/DDBJ whole genome shotgun (WGS) entry which is preliminary data.</text>
</comment>
<reference evidence="3" key="2">
    <citation type="submission" date="2021-04" db="EMBL/GenBank/DDBJ databases">
        <authorList>
            <person name="Gilroy R."/>
        </authorList>
    </citation>
    <scope>NUCLEOTIDE SEQUENCE</scope>
    <source>
        <strain evidence="3">CHK195-9823</strain>
    </source>
</reference>
<dbReference type="AlphaFoldDB" id="A0A9D1THQ4"/>
<feature type="region of interest" description="Disordered" evidence="1">
    <location>
        <begin position="116"/>
        <end position="140"/>
    </location>
</feature>
<proteinExistence type="predicted"/>
<dbReference type="EMBL" id="DXIQ01000106">
    <property type="protein sequence ID" value="HIV40276.1"/>
    <property type="molecule type" value="Genomic_DNA"/>
</dbReference>
<protein>
    <submittedName>
        <fullName evidence="3">Uncharacterized protein</fullName>
    </submittedName>
</protein>
<evidence type="ECO:0000313" key="3">
    <source>
        <dbReference type="EMBL" id="HIV40276.1"/>
    </source>
</evidence>
<keyword evidence="2" id="KW-0812">Transmembrane</keyword>
<evidence type="ECO:0000256" key="2">
    <source>
        <dbReference type="SAM" id="Phobius"/>
    </source>
</evidence>